<reference evidence="1" key="2">
    <citation type="submission" date="2020-11" db="EMBL/GenBank/DDBJ databases">
        <authorList>
            <person name="McCartney M.A."/>
            <person name="Auch B."/>
            <person name="Kono T."/>
            <person name="Mallez S."/>
            <person name="Becker A."/>
            <person name="Gohl D.M."/>
            <person name="Silverstein K.A.T."/>
            <person name="Koren S."/>
            <person name="Bechman K.B."/>
            <person name="Herman A."/>
            <person name="Abrahante J.E."/>
            <person name="Garbe J."/>
        </authorList>
    </citation>
    <scope>NUCLEOTIDE SEQUENCE</scope>
    <source>
        <strain evidence="1">Duluth1</strain>
        <tissue evidence="1">Whole animal</tissue>
    </source>
</reference>
<evidence type="ECO:0000313" key="2">
    <source>
        <dbReference type="Proteomes" id="UP000828390"/>
    </source>
</evidence>
<reference evidence="1" key="1">
    <citation type="journal article" date="2019" name="bioRxiv">
        <title>The Genome of the Zebra Mussel, Dreissena polymorpha: A Resource for Invasive Species Research.</title>
        <authorList>
            <person name="McCartney M.A."/>
            <person name="Auch B."/>
            <person name="Kono T."/>
            <person name="Mallez S."/>
            <person name="Zhang Y."/>
            <person name="Obille A."/>
            <person name="Becker A."/>
            <person name="Abrahante J.E."/>
            <person name="Garbe J."/>
            <person name="Badalamenti J.P."/>
            <person name="Herman A."/>
            <person name="Mangelson H."/>
            <person name="Liachko I."/>
            <person name="Sullivan S."/>
            <person name="Sone E.D."/>
            <person name="Koren S."/>
            <person name="Silverstein K.A.T."/>
            <person name="Beckman K.B."/>
            <person name="Gohl D.M."/>
        </authorList>
    </citation>
    <scope>NUCLEOTIDE SEQUENCE</scope>
    <source>
        <strain evidence="1">Duluth1</strain>
        <tissue evidence="1">Whole animal</tissue>
    </source>
</reference>
<protein>
    <submittedName>
        <fullName evidence="1">Uncharacterized protein</fullName>
    </submittedName>
</protein>
<organism evidence="1 2">
    <name type="scientific">Dreissena polymorpha</name>
    <name type="common">Zebra mussel</name>
    <name type="synonym">Mytilus polymorpha</name>
    <dbReference type="NCBI Taxonomy" id="45954"/>
    <lineage>
        <taxon>Eukaryota</taxon>
        <taxon>Metazoa</taxon>
        <taxon>Spiralia</taxon>
        <taxon>Lophotrochozoa</taxon>
        <taxon>Mollusca</taxon>
        <taxon>Bivalvia</taxon>
        <taxon>Autobranchia</taxon>
        <taxon>Heteroconchia</taxon>
        <taxon>Euheterodonta</taxon>
        <taxon>Imparidentia</taxon>
        <taxon>Neoheterodontei</taxon>
        <taxon>Myida</taxon>
        <taxon>Dreissenoidea</taxon>
        <taxon>Dreissenidae</taxon>
        <taxon>Dreissena</taxon>
    </lineage>
</organism>
<gene>
    <name evidence="1" type="ORF">DPMN_187508</name>
</gene>
<sequence>MDHVEHHRQEVDLGRNMEIRATDIFVSPQGVYDLLPSPANLCRWGLIADQVLLSPFIKPEQNTNIKSAWIPCCAANETHAHTMTGREYIFTRVCFQ</sequence>
<dbReference type="Proteomes" id="UP000828390">
    <property type="component" value="Unassembled WGS sequence"/>
</dbReference>
<dbReference type="AlphaFoldDB" id="A0A9D4DNG7"/>
<name>A0A9D4DNG7_DREPO</name>
<dbReference type="EMBL" id="JAIWYP010000010">
    <property type="protein sequence ID" value="KAH3752882.1"/>
    <property type="molecule type" value="Genomic_DNA"/>
</dbReference>
<proteinExistence type="predicted"/>
<accession>A0A9D4DNG7</accession>
<evidence type="ECO:0000313" key="1">
    <source>
        <dbReference type="EMBL" id="KAH3752882.1"/>
    </source>
</evidence>
<comment type="caution">
    <text evidence="1">The sequence shown here is derived from an EMBL/GenBank/DDBJ whole genome shotgun (WGS) entry which is preliminary data.</text>
</comment>
<keyword evidence="2" id="KW-1185">Reference proteome</keyword>